<protein>
    <recommendedName>
        <fullName evidence="6">tRNA wybutosine-synthesizing protein 4</fullName>
        <ecNumber evidence="5">2.1.1.290</ecNumber>
        <ecNumber evidence="4">2.3.1.231</ecNumber>
    </recommendedName>
    <alternativeName>
        <fullName evidence="13">Leucine carboxyl methyltransferase 2</fullName>
    </alternativeName>
    <alternativeName>
        <fullName evidence="14">tRNA(Phe) (7-(3-amino-3-(methoxycarbonyl)propyl)wyosine(37)-N)-methoxycarbonyltransferase</fullName>
    </alternativeName>
    <alternativeName>
        <fullName evidence="12">tRNA(Phe) (7-(3-amino-3-carboxypropyl)wyosine(37)-O)-methyltransferase</fullName>
    </alternativeName>
</protein>
<evidence type="ECO:0000256" key="4">
    <source>
        <dbReference type="ARBA" id="ARBA00012155"/>
    </source>
</evidence>
<name>A0A9Q3CA73_9BASI</name>
<dbReference type="SUPFAM" id="SSF117281">
    <property type="entry name" value="Kelch motif"/>
    <property type="match status" value="1"/>
</dbReference>
<evidence type="ECO:0000256" key="5">
    <source>
        <dbReference type="ARBA" id="ARBA00012779"/>
    </source>
</evidence>
<dbReference type="Pfam" id="PF13621">
    <property type="entry name" value="Cupin_8"/>
    <property type="match status" value="1"/>
</dbReference>
<evidence type="ECO:0000313" key="18">
    <source>
        <dbReference type="Proteomes" id="UP000765509"/>
    </source>
</evidence>
<evidence type="ECO:0000256" key="10">
    <source>
        <dbReference type="ARBA" id="ARBA00022694"/>
    </source>
</evidence>
<dbReference type="SUPFAM" id="SSF53335">
    <property type="entry name" value="S-adenosyl-L-methionine-dependent methyltransferases"/>
    <property type="match status" value="1"/>
</dbReference>
<evidence type="ECO:0000256" key="13">
    <source>
        <dbReference type="ARBA" id="ARBA00030231"/>
    </source>
</evidence>
<dbReference type="InterPro" id="IPR007213">
    <property type="entry name" value="Ppm1/Ppm2/Tcmp"/>
</dbReference>
<dbReference type="EMBL" id="AVOT02005811">
    <property type="protein sequence ID" value="MBW0480033.1"/>
    <property type="molecule type" value="Genomic_DNA"/>
</dbReference>
<dbReference type="InterPro" id="IPR015915">
    <property type="entry name" value="Kelch-typ_b-propeller"/>
</dbReference>
<keyword evidence="18" id="KW-1185">Reference proteome</keyword>
<dbReference type="Pfam" id="PF04072">
    <property type="entry name" value="LCM"/>
    <property type="match status" value="1"/>
</dbReference>
<evidence type="ECO:0000256" key="15">
    <source>
        <dbReference type="ARBA" id="ARBA00049250"/>
    </source>
</evidence>
<dbReference type="GO" id="GO:0030488">
    <property type="term" value="P:tRNA methylation"/>
    <property type="evidence" value="ECO:0007669"/>
    <property type="project" value="TreeGrafter"/>
</dbReference>
<sequence length="1107" mass="126606">MSAQSSSTTLAFANFNSQAVASQSSPCNLVIGTNDSSIVSKRSAERAGYFKHPQHLRHFVQKFQRRAPLINLGYTIRTLCVDLVIKRFLDGAHARSQDDSDGRSIHPSKSKVVLVNLGCGYDPGFFKLVLGSNDLGLQQEFQYIDVDYPELISRKHQMISQSKELCSVFDGFAKSTPGSWIQTIDGKACYALLGCDLCQTSQFVSSLIDLLKGQMDHILFVSEVSTVYMPPEKSEELLNALSQSFPKSVWACLEQVLRPTPTAFSETMLKHFQKLQTPLRGTIQYPTISNQVNRLQKYWENVETSTMQEIWNDFDNFPIMREERHRLMTLEPFDEWEELDLFLSHYIVAIAYSQVESMPYFIVGPTAICLPPLKQWPKESVKNKDLSQSNEPSRSWFYRPTDFSIQRRGHTLTPLPDRRRHLIFGGFGPETSVNLSSHQQSQSRRHSRLAHPFILEICEQGTIRAATSSFGSFIPSARLYHTASIITDKNQVSSVLLFGGRHAPQTPLEDAYLLDCTDLTWNSITSSLENAQCPPPRFRHSATSIEVENCQHVLIHGGIGDKEATLSDTWLFDSNRRQWIRLPILDHLIGPRYSHQLYYDHVNLELYVFGGVSHTNDDSADPRLAKNIKIHIQFTTELNVQSCSKSIKPVQFQSHDALLHRYSHCITTWDNDNLQLILSGGLVENGVIDSEYQCMLLDLKRMSCLPLQVSYEPSRSMIGHKACVINLNHSEKRLKALVLLGGGMTCFSFGSHFDSFLAMISNMDLNQLSNRPRTNETIKNYATFDSSPQDTWNQVQEIPQSNKLTIESWNDAIFHSTPIIFKAMDIGDCKSLWTAEYLKTKIGKKKCSVHVSDQSSNLTWHDKNFSYKTMNFDKLLEQAFHTKTNNNQAIYLRSLSNSPKQTSNFDKDFPELSQDFKIPKVMQETVGDNLFSSVLRISSANMGLWAHYDTYDNILVQIKGKKLIRMWHPSEIINLYIKDSSSIIPDFDQPDLDRFPLYRKSHPMNYILEPGDIVFIPSNWIHSIKSIDSSLAINLFFFSNLNKKNHLNQLKHKDIWGNQDLSLIKNIQKDFIDLLNSNEFFNLPILQRQFYLKKFGMDLIRLADEQK</sequence>
<dbReference type="Gene3D" id="2.120.10.80">
    <property type="entry name" value="Kelch-type beta propeller"/>
    <property type="match status" value="1"/>
</dbReference>
<proteinExistence type="inferred from homology"/>
<dbReference type="Pfam" id="PF13418">
    <property type="entry name" value="Beta-prop_TYW4"/>
    <property type="match status" value="1"/>
</dbReference>
<evidence type="ECO:0000256" key="9">
    <source>
        <dbReference type="ARBA" id="ARBA00022691"/>
    </source>
</evidence>
<dbReference type="Proteomes" id="UP000765509">
    <property type="component" value="Unassembled WGS sequence"/>
</dbReference>
<keyword evidence="10" id="KW-0819">tRNA processing</keyword>
<dbReference type="InterPro" id="IPR041667">
    <property type="entry name" value="Cupin_8"/>
</dbReference>
<dbReference type="Gene3D" id="3.40.50.150">
    <property type="entry name" value="Vaccinia Virus protein VP39"/>
    <property type="match status" value="1"/>
</dbReference>
<dbReference type="PANTHER" id="PTHR46529:SF1">
    <property type="entry name" value="TRNA WYBUTOSINE-SYNTHESIZING PROTEIN 4"/>
    <property type="match status" value="1"/>
</dbReference>
<evidence type="ECO:0000256" key="8">
    <source>
        <dbReference type="ARBA" id="ARBA00022679"/>
    </source>
</evidence>
<evidence type="ECO:0000256" key="12">
    <source>
        <dbReference type="ARBA" id="ARBA00029750"/>
    </source>
</evidence>
<dbReference type="AlphaFoldDB" id="A0A9Q3CA73"/>
<dbReference type="SUPFAM" id="SSF51197">
    <property type="entry name" value="Clavaminate synthase-like"/>
    <property type="match status" value="1"/>
</dbReference>
<evidence type="ECO:0000259" key="16">
    <source>
        <dbReference type="PROSITE" id="PS51184"/>
    </source>
</evidence>
<evidence type="ECO:0000256" key="6">
    <source>
        <dbReference type="ARBA" id="ARBA00018045"/>
    </source>
</evidence>
<evidence type="ECO:0000256" key="3">
    <source>
        <dbReference type="ARBA" id="ARBA00010703"/>
    </source>
</evidence>
<evidence type="ECO:0000256" key="11">
    <source>
        <dbReference type="ARBA" id="ARBA00025588"/>
    </source>
</evidence>
<dbReference type="GO" id="GO:0031591">
    <property type="term" value="P:wybutosine biosynthetic process"/>
    <property type="evidence" value="ECO:0007669"/>
    <property type="project" value="TreeGrafter"/>
</dbReference>
<dbReference type="GO" id="GO:0008175">
    <property type="term" value="F:tRNA methyltransferase activity"/>
    <property type="evidence" value="ECO:0007669"/>
    <property type="project" value="TreeGrafter"/>
</dbReference>
<comment type="caution">
    <text evidence="17">The sequence shown here is derived from an EMBL/GenBank/DDBJ whole genome shotgun (WGS) entry which is preliminary data.</text>
</comment>
<dbReference type="SMART" id="SM00558">
    <property type="entry name" value="JmjC"/>
    <property type="match status" value="1"/>
</dbReference>
<evidence type="ECO:0000256" key="1">
    <source>
        <dbReference type="ARBA" id="ARBA00001806"/>
    </source>
</evidence>
<evidence type="ECO:0000256" key="7">
    <source>
        <dbReference type="ARBA" id="ARBA00022603"/>
    </source>
</evidence>
<reference evidence="17" key="1">
    <citation type="submission" date="2021-03" db="EMBL/GenBank/DDBJ databases">
        <title>Draft genome sequence of rust myrtle Austropuccinia psidii MF-1, a brazilian biotype.</title>
        <authorList>
            <person name="Quecine M.C."/>
            <person name="Pachon D.M.R."/>
            <person name="Bonatelli M.L."/>
            <person name="Correr F.H."/>
            <person name="Franceschini L.M."/>
            <person name="Leite T.F."/>
            <person name="Margarido G.R.A."/>
            <person name="Almeida C.A."/>
            <person name="Ferrarezi J.A."/>
            <person name="Labate C.A."/>
        </authorList>
    </citation>
    <scope>NUCLEOTIDE SEQUENCE</scope>
    <source>
        <strain evidence="17">MF-1</strain>
    </source>
</reference>
<feature type="domain" description="JmjC" evidence="16">
    <location>
        <begin position="907"/>
        <end position="1054"/>
    </location>
</feature>
<dbReference type="EC" id="2.3.1.231" evidence="4"/>
<keyword evidence="9" id="KW-0949">S-adenosyl-L-methionine</keyword>
<comment type="catalytic activity">
    <reaction evidence="1">
        <text>7-[(3S)-3-amino-3-carboxypropyl]wyosine(37) in tRNA(Phe) + S-adenosyl-L-methionine = 7-[(3S)-(3-amino-3-methoxycarbonyl)propyl]wyosine(37) in tRNA(Phe) + S-adenosyl-L-homocysteine</text>
        <dbReference type="Rhea" id="RHEA:36903"/>
        <dbReference type="Rhea" id="RHEA-COMP:10379"/>
        <dbReference type="Rhea" id="RHEA-COMP:11844"/>
        <dbReference type="ChEBI" id="CHEBI:57856"/>
        <dbReference type="ChEBI" id="CHEBI:59789"/>
        <dbReference type="ChEBI" id="CHEBI:73543"/>
        <dbReference type="ChEBI" id="CHEBI:74275"/>
        <dbReference type="EC" id="2.1.1.290"/>
    </reaction>
</comment>
<dbReference type="InterPro" id="IPR029063">
    <property type="entry name" value="SAM-dependent_MTases_sf"/>
</dbReference>
<dbReference type="OrthoDB" id="203237at2759"/>
<evidence type="ECO:0000256" key="2">
    <source>
        <dbReference type="ARBA" id="ARBA00004797"/>
    </source>
</evidence>
<dbReference type="EC" id="2.1.1.290" evidence="5"/>
<comment type="catalytic activity">
    <reaction evidence="15">
        <text>7-[(3S)-(3-amino-3-methoxycarbonyl)propyl]wyosine(37) in tRNA(Phe) + S-adenosyl-L-methionine + CO2 = wybutosine(37) in tRNA(Phe) + S-adenosyl-L-homocysteine + 2 H(+)</text>
        <dbReference type="Rhea" id="RHEA:37119"/>
        <dbReference type="Rhea" id="RHEA-COMP:11844"/>
        <dbReference type="Rhea" id="RHEA-COMP:11847"/>
        <dbReference type="ChEBI" id="CHEBI:15378"/>
        <dbReference type="ChEBI" id="CHEBI:16526"/>
        <dbReference type="ChEBI" id="CHEBI:57856"/>
        <dbReference type="ChEBI" id="CHEBI:59789"/>
        <dbReference type="ChEBI" id="CHEBI:73544"/>
        <dbReference type="ChEBI" id="CHEBI:74275"/>
        <dbReference type="EC" id="2.3.1.231"/>
    </reaction>
</comment>
<accession>A0A9Q3CA73</accession>
<dbReference type="InterPro" id="IPR003347">
    <property type="entry name" value="JmjC_dom"/>
</dbReference>
<comment type="function">
    <text evidence="11">Probable S-adenosyl-L-methionine-dependent methyltransferase that acts as a component of the wybutosine biosynthesis pathway. Wybutosine is a hyper modified guanosine with a tricyclic base found at the 3'-position adjacent to the anticodon of eukaryotic phenylalanine tRNA. May methylate the carboxyl group of leucine residues to form alpha-leucine ester residues.</text>
</comment>
<keyword evidence="7" id="KW-0489">Methyltransferase</keyword>
<comment type="pathway">
    <text evidence="2">tRNA modification; wybutosine-tRNA(Phe) biosynthesis.</text>
</comment>
<dbReference type="Gene3D" id="2.60.120.650">
    <property type="entry name" value="Cupin"/>
    <property type="match status" value="1"/>
</dbReference>
<organism evidence="17 18">
    <name type="scientific">Austropuccinia psidii MF-1</name>
    <dbReference type="NCBI Taxonomy" id="1389203"/>
    <lineage>
        <taxon>Eukaryota</taxon>
        <taxon>Fungi</taxon>
        <taxon>Dikarya</taxon>
        <taxon>Basidiomycota</taxon>
        <taxon>Pucciniomycotina</taxon>
        <taxon>Pucciniomycetes</taxon>
        <taxon>Pucciniales</taxon>
        <taxon>Sphaerophragmiaceae</taxon>
        <taxon>Austropuccinia</taxon>
    </lineage>
</organism>
<dbReference type="PROSITE" id="PS51184">
    <property type="entry name" value="JMJC"/>
    <property type="match status" value="1"/>
</dbReference>
<evidence type="ECO:0000313" key="17">
    <source>
        <dbReference type="EMBL" id="MBW0480033.1"/>
    </source>
</evidence>
<keyword evidence="8" id="KW-0808">Transferase</keyword>
<gene>
    <name evidence="17" type="ORF">O181_019748</name>
</gene>
<evidence type="ECO:0000256" key="14">
    <source>
        <dbReference type="ARBA" id="ARBA00030847"/>
    </source>
</evidence>
<dbReference type="PANTHER" id="PTHR46529">
    <property type="entry name" value="TRNA WYBUTOSINE-SYNTHESIZING PROTEIN 4"/>
    <property type="match status" value="1"/>
</dbReference>
<comment type="similarity">
    <text evidence="3">Belongs to the methyltransferase superfamily. LCMT family.</text>
</comment>